<dbReference type="PaxDb" id="39947-A0A0P0WPW5"/>
<sequence length="301" mass="34423">MNSFLGSLAPVVRAYAVMDQEFVRAGEERRRRRRPVEQQRARHVEQPSGGAAAARAHVRRRLLVVVQELHLLLAPQLHHLAVGVGVLGHHERRARRRPVLRHEPPGLVPHPARVAQRLGTHGPRPPLRRLVRLAVEAPPPLRRRLRGRVRRRRGGRPVLLLGGLRRLLGRECRRRGARLGRRDDRRRRGRRRRRRRRQDHQARRPAARRDAGPLAPRLPRHGRLRGQRAGASCRQLHRGDGQSGRRARRGGDAGDELKLPEILRGQGLLAHVGGHPFQLRELFILRRNFTSDNRLSNGASC</sequence>
<organism evidence="2 3">
    <name type="scientific">Oryza sativa subsp. japonica</name>
    <name type="common">Rice</name>
    <dbReference type="NCBI Taxonomy" id="39947"/>
    <lineage>
        <taxon>Eukaryota</taxon>
        <taxon>Viridiplantae</taxon>
        <taxon>Streptophyta</taxon>
        <taxon>Embryophyta</taxon>
        <taxon>Tracheophyta</taxon>
        <taxon>Spermatophyta</taxon>
        <taxon>Magnoliopsida</taxon>
        <taxon>Liliopsida</taxon>
        <taxon>Poales</taxon>
        <taxon>Poaceae</taxon>
        <taxon>BOP clade</taxon>
        <taxon>Oryzoideae</taxon>
        <taxon>Oryzeae</taxon>
        <taxon>Oryzinae</taxon>
        <taxon>Oryza</taxon>
        <taxon>Oryza sativa</taxon>
    </lineage>
</organism>
<reference evidence="3" key="1">
    <citation type="journal article" date="2005" name="Nature">
        <title>The map-based sequence of the rice genome.</title>
        <authorList>
            <consortium name="International rice genome sequencing project (IRGSP)"/>
            <person name="Matsumoto T."/>
            <person name="Wu J."/>
            <person name="Kanamori H."/>
            <person name="Katayose Y."/>
            <person name="Fujisawa M."/>
            <person name="Namiki N."/>
            <person name="Mizuno H."/>
            <person name="Yamamoto K."/>
            <person name="Antonio B.A."/>
            <person name="Baba T."/>
            <person name="Sakata K."/>
            <person name="Nagamura Y."/>
            <person name="Aoki H."/>
            <person name="Arikawa K."/>
            <person name="Arita K."/>
            <person name="Bito T."/>
            <person name="Chiden Y."/>
            <person name="Fujitsuka N."/>
            <person name="Fukunaka R."/>
            <person name="Hamada M."/>
            <person name="Harada C."/>
            <person name="Hayashi A."/>
            <person name="Hijishita S."/>
            <person name="Honda M."/>
            <person name="Hosokawa S."/>
            <person name="Ichikawa Y."/>
            <person name="Idonuma A."/>
            <person name="Iijima M."/>
            <person name="Ikeda M."/>
            <person name="Ikeno M."/>
            <person name="Ito K."/>
            <person name="Ito S."/>
            <person name="Ito T."/>
            <person name="Ito Y."/>
            <person name="Ito Y."/>
            <person name="Iwabuchi A."/>
            <person name="Kamiya K."/>
            <person name="Karasawa W."/>
            <person name="Kurita K."/>
            <person name="Katagiri S."/>
            <person name="Kikuta A."/>
            <person name="Kobayashi H."/>
            <person name="Kobayashi N."/>
            <person name="Machita K."/>
            <person name="Maehara T."/>
            <person name="Masukawa M."/>
            <person name="Mizubayashi T."/>
            <person name="Mukai Y."/>
            <person name="Nagasaki H."/>
            <person name="Nagata Y."/>
            <person name="Naito S."/>
            <person name="Nakashima M."/>
            <person name="Nakama Y."/>
            <person name="Nakamichi Y."/>
            <person name="Nakamura M."/>
            <person name="Meguro A."/>
            <person name="Negishi M."/>
            <person name="Ohta I."/>
            <person name="Ohta T."/>
            <person name="Okamoto M."/>
            <person name="Ono N."/>
            <person name="Saji S."/>
            <person name="Sakaguchi M."/>
            <person name="Sakai K."/>
            <person name="Shibata M."/>
            <person name="Shimokawa T."/>
            <person name="Song J."/>
            <person name="Takazaki Y."/>
            <person name="Terasawa K."/>
            <person name="Tsugane M."/>
            <person name="Tsuji K."/>
            <person name="Ueda S."/>
            <person name="Waki K."/>
            <person name="Yamagata H."/>
            <person name="Yamamoto M."/>
            <person name="Yamamoto S."/>
            <person name="Yamane H."/>
            <person name="Yoshiki S."/>
            <person name="Yoshihara R."/>
            <person name="Yukawa K."/>
            <person name="Zhong H."/>
            <person name="Yano M."/>
            <person name="Yuan Q."/>
            <person name="Ouyang S."/>
            <person name="Liu J."/>
            <person name="Jones K.M."/>
            <person name="Gansberger K."/>
            <person name="Moffat K."/>
            <person name="Hill J."/>
            <person name="Bera J."/>
            <person name="Fadrosh D."/>
            <person name="Jin S."/>
            <person name="Johri S."/>
            <person name="Kim M."/>
            <person name="Overton L."/>
            <person name="Reardon M."/>
            <person name="Tsitrin T."/>
            <person name="Vuong H."/>
            <person name="Weaver B."/>
            <person name="Ciecko A."/>
            <person name="Tallon L."/>
            <person name="Jackson J."/>
            <person name="Pai G."/>
            <person name="Aken S.V."/>
            <person name="Utterback T."/>
            <person name="Reidmuller S."/>
            <person name="Feldblyum T."/>
            <person name="Hsiao J."/>
            <person name="Zismann V."/>
            <person name="Iobst S."/>
            <person name="de Vazeille A.R."/>
            <person name="Buell C.R."/>
            <person name="Ying K."/>
            <person name="Li Y."/>
            <person name="Lu T."/>
            <person name="Huang Y."/>
            <person name="Zhao Q."/>
            <person name="Feng Q."/>
            <person name="Zhang L."/>
            <person name="Zhu J."/>
            <person name="Weng Q."/>
            <person name="Mu J."/>
            <person name="Lu Y."/>
            <person name="Fan D."/>
            <person name="Liu Y."/>
            <person name="Guan J."/>
            <person name="Zhang Y."/>
            <person name="Yu S."/>
            <person name="Liu X."/>
            <person name="Zhang Y."/>
            <person name="Hong G."/>
            <person name="Han B."/>
            <person name="Choisne N."/>
            <person name="Demange N."/>
            <person name="Orjeda G."/>
            <person name="Samain S."/>
            <person name="Cattolico L."/>
            <person name="Pelletier E."/>
            <person name="Couloux A."/>
            <person name="Segurens B."/>
            <person name="Wincker P."/>
            <person name="D'Hont A."/>
            <person name="Scarpelli C."/>
            <person name="Weissenbach J."/>
            <person name="Salanoubat M."/>
            <person name="Quetier F."/>
            <person name="Yu Y."/>
            <person name="Kim H.R."/>
            <person name="Rambo T."/>
            <person name="Currie J."/>
            <person name="Collura K."/>
            <person name="Luo M."/>
            <person name="Yang T."/>
            <person name="Ammiraju J.S.S."/>
            <person name="Engler F."/>
            <person name="Soderlund C."/>
            <person name="Wing R.A."/>
            <person name="Palmer L.E."/>
            <person name="de la Bastide M."/>
            <person name="Spiegel L."/>
            <person name="Nascimento L."/>
            <person name="Zutavern T."/>
            <person name="O'Shaughnessy A."/>
            <person name="Dike S."/>
            <person name="Dedhia N."/>
            <person name="Preston R."/>
            <person name="Balija V."/>
            <person name="McCombie W.R."/>
            <person name="Chow T."/>
            <person name="Chen H."/>
            <person name="Chung M."/>
            <person name="Chen C."/>
            <person name="Shaw J."/>
            <person name="Wu H."/>
            <person name="Hsiao K."/>
            <person name="Chao Y."/>
            <person name="Chu M."/>
            <person name="Cheng C."/>
            <person name="Hour A."/>
            <person name="Lee P."/>
            <person name="Lin S."/>
            <person name="Lin Y."/>
            <person name="Liou J."/>
            <person name="Liu S."/>
            <person name="Hsing Y."/>
            <person name="Raghuvanshi S."/>
            <person name="Mohanty A."/>
            <person name="Bharti A.K."/>
            <person name="Gaur A."/>
            <person name="Gupta V."/>
            <person name="Kumar D."/>
            <person name="Ravi V."/>
            <person name="Vij S."/>
            <person name="Kapur A."/>
            <person name="Khurana P."/>
            <person name="Khurana P."/>
            <person name="Khurana J.P."/>
            <person name="Tyagi A.K."/>
            <person name="Gaikwad K."/>
            <person name="Singh A."/>
            <person name="Dalal V."/>
            <person name="Srivastava S."/>
            <person name="Dixit A."/>
            <person name="Pal A.K."/>
            <person name="Ghazi I.A."/>
            <person name="Yadav M."/>
            <person name="Pandit A."/>
            <person name="Bhargava A."/>
            <person name="Sureshbabu K."/>
            <person name="Batra K."/>
            <person name="Sharma T.R."/>
            <person name="Mohapatra T."/>
            <person name="Singh N.K."/>
            <person name="Messing J."/>
            <person name="Nelson A.B."/>
            <person name="Fuks G."/>
            <person name="Kavchok S."/>
            <person name="Keizer G."/>
            <person name="Linton E."/>
            <person name="Llaca V."/>
            <person name="Song R."/>
            <person name="Tanyolac B."/>
            <person name="Young S."/>
            <person name="Ho-Il K."/>
            <person name="Hahn J.H."/>
            <person name="Sangsakoo G."/>
            <person name="Vanavichit A."/>
            <person name="de Mattos Luiz.A.T."/>
            <person name="Zimmer P.D."/>
            <person name="Malone G."/>
            <person name="Dellagostin O."/>
            <person name="de Oliveira A.C."/>
            <person name="Bevan M."/>
            <person name="Bancroft I."/>
            <person name="Minx P."/>
            <person name="Cordum H."/>
            <person name="Wilson R."/>
            <person name="Cheng Z."/>
            <person name="Jin W."/>
            <person name="Jiang J."/>
            <person name="Leong S.A."/>
            <person name="Iwama H."/>
            <person name="Gojobori T."/>
            <person name="Itoh T."/>
            <person name="Niimura Y."/>
            <person name="Fujii Y."/>
            <person name="Habara T."/>
            <person name="Sakai H."/>
            <person name="Sato Y."/>
            <person name="Wilson G."/>
            <person name="Kumar K."/>
            <person name="McCouch S."/>
            <person name="Juretic N."/>
            <person name="Hoen D."/>
            <person name="Wright S."/>
            <person name="Bruskiewich R."/>
            <person name="Bureau T."/>
            <person name="Miyao A."/>
            <person name="Hirochika H."/>
            <person name="Nishikawa T."/>
            <person name="Kadowaki K."/>
            <person name="Sugiura M."/>
            <person name="Burr B."/>
            <person name="Sasaki T."/>
        </authorList>
    </citation>
    <scope>NUCLEOTIDE SEQUENCE [LARGE SCALE GENOMIC DNA]</scope>
    <source>
        <strain evidence="3">cv. Nipponbare</strain>
    </source>
</reference>
<feature type="compositionally biased region" description="Basic and acidic residues" evidence="1">
    <location>
        <begin position="199"/>
        <end position="211"/>
    </location>
</feature>
<reference evidence="2 3" key="3">
    <citation type="journal article" date="2013" name="Rice">
        <title>Improvement of the Oryza sativa Nipponbare reference genome using next generation sequence and optical map data.</title>
        <authorList>
            <person name="Kawahara Y."/>
            <person name="de la Bastide M."/>
            <person name="Hamilton J.P."/>
            <person name="Kanamori H."/>
            <person name="McCombie W.R."/>
            <person name="Ouyang S."/>
            <person name="Schwartz D.C."/>
            <person name="Tanaka T."/>
            <person name="Wu J."/>
            <person name="Zhou S."/>
            <person name="Childs K.L."/>
            <person name="Davidson R.M."/>
            <person name="Lin H."/>
            <person name="Quesada-Ocampo L."/>
            <person name="Vaillancourt B."/>
            <person name="Sakai H."/>
            <person name="Lee S.S."/>
            <person name="Kim J."/>
            <person name="Numa H."/>
            <person name="Itoh T."/>
            <person name="Buell C.R."/>
            <person name="Matsumoto T."/>
        </authorList>
    </citation>
    <scope>NUCLEOTIDE SEQUENCE [LARGE SCALE GENOMIC DNA]</scope>
    <source>
        <strain evidence="3">cv. Nipponbare</strain>
    </source>
</reference>
<reference evidence="2 3" key="2">
    <citation type="journal article" date="2013" name="Plant Cell Physiol.">
        <title>Rice Annotation Project Database (RAP-DB): an integrative and interactive database for rice genomics.</title>
        <authorList>
            <person name="Sakai H."/>
            <person name="Lee S.S."/>
            <person name="Tanaka T."/>
            <person name="Numa H."/>
            <person name="Kim J."/>
            <person name="Kawahara Y."/>
            <person name="Wakimoto H."/>
            <person name="Yang C.C."/>
            <person name="Iwamoto M."/>
            <person name="Abe T."/>
            <person name="Yamada Y."/>
            <person name="Muto A."/>
            <person name="Inokuchi H."/>
            <person name="Ikemura T."/>
            <person name="Matsumoto T."/>
            <person name="Sasaki T."/>
            <person name="Itoh T."/>
        </authorList>
    </citation>
    <scope>NUCLEOTIDE SEQUENCE [LARGE SCALE GENOMIC DNA]</scope>
    <source>
        <strain evidence="3">cv. Nipponbare</strain>
    </source>
</reference>
<feature type="region of interest" description="Disordered" evidence="1">
    <location>
        <begin position="26"/>
        <end position="53"/>
    </location>
</feature>
<gene>
    <name evidence="2" type="ordered locus">Os05g0520401</name>
    <name evidence="2" type="ORF">OSNPB_050520401</name>
</gene>
<accession>A0A0P0WPW5</accession>
<dbReference type="Gramene" id="Os05t0520401-00">
    <property type="protein sequence ID" value="Os05t0520401-00"/>
    <property type="gene ID" value="Os05g0520401"/>
</dbReference>
<evidence type="ECO:0000313" key="3">
    <source>
        <dbReference type="Proteomes" id="UP000059680"/>
    </source>
</evidence>
<protein>
    <submittedName>
        <fullName evidence="2">Os05g0520401 protein</fullName>
    </submittedName>
</protein>
<proteinExistence type="predicted"/>
<dbReference type="AlphaFoldDB" id="A0A0P0WPW5"/>
<dbReference type="EMBL" id="AP014961">
    <property type="protein sequence ID" value="BAS94935.1"/>
    <property type="molecule type" value="Genomic_DNA"/>
</dbReference>
<dbReference type="Proteomes" id="UP000059680">
    <property type="component" value="Chromosome 5"/>
</dbReference>
<evidence type="ECO:0000256" key="1">
    <source>
        <dbReference type="SAM" id="MobiDB-lite"/>
    </source>
</evidence>
<evidence type="ECO:0000313" key="2">
    <source>
        <dbReference type="EMBL" id="BAS94935.1"/>
    </source>
</evidence>
<feature type="compositionally biased region" description="Basic residues" evidence="1">
    <location>
        <begin position="178"/>
        <end position="198"/>
    </location>
</feature>
<feature type="region of interest" description="Disordered" evidence="1">
    <location>
        <begin position="178"/>
        <end position="253"/>
    </location>
</feature>
<keyword evidence="3" id="KW-1185">Reference proteome</keyword>
<name>A0A0P0WPW5_ORYSJ</name>
<dbReference type="InParanoid" id="A0A0P0WPW5"/>
<feature type="compositionally biased region" description="Basic and acidic residues" evidence="1">
    <location>
        <begin position="26"/>
        <end position="45"/>
    </location>
</feature>